<proteinExistence type="predicted"/>
<accession>A0A4Z0PPX0</accession>
<keyword evidence="2" id="KW-1185">Reference proteome</keyword>
<sequence>MLFVLNYAFQLRAPKAHAVPRWLVAALLCGTISTNIYGQSPEPAAPGRRSSPGNNIVRLDLLSPLGYNMAYNLFADHGFVFPVLVSYERHLRGRWSVGTELLVNGGDPTDRRSGASLMARYYLLPARKTVGSLAGLYVSPVLNYRAMRTTDGYFGSTPSIVRVQRIGLGALLGWQVALNRNQAPRFVLDFAGGVLYRARLGADHVDDPYGYYTGSGVPRHRIGIGPDARIGLGYQF</sequence>
<dbReference type="OrthoDB" id="885695at2"/>
<dbReference type="Proteomes" id="UP000297739">
    <property type="component" value="Unassembled WGS sequence"/>
</dbReference>
<name>A0A4Z0PPX0_9BACT</name>
<reference evidence="1 2" key="1">
    <citation type="submission" date="2019-04" db="EMBL/GenBank/DDBJ databases">
        <authorList>
            <person name="Feng G."/>
            <person name="Zhang J."/>
            <person name="Zhu H."/>
        </authorList>
    </citation>
    <scope>NUCLEOTIDE SEQUENCE [LARGE SCALE GENOMIC DNA]</scope>
    <source>
        <strain evidence="1 2">JCM 17223</strain>
    </source>
</reference>
<protein>
    <recommendedName>
        <fullName evidence="3">DUF3575 domain-containing protein</fullName>
    </recommendedName>
</protein>
<organism evidence="1 2">
    <name type="scientific">Hymenobacter elongatus</name>
    <dbReference type="NCBI Taxonomy" id="877208"/>
    <lineage>
        <taxon>Bacteria</taxon>
        <taxon>Pseudomonadati</taxon>
        <taxon>Bacteroidota</taxon>
        <taxon>Cytophagia</taxon>
        <taxon>Cytophagales</taxon>
        <taxon>Hymenobacteraceae</taxon>
        <taxon>Hymenobacter</taxon>
    </lineage>
</organism>
<evidence type="ECO:0000313" key="1">
    <source>
        <dbReference type="EMBL" id="TGE19730.1"/>
    </source>
</evidence>
<evidence type="ECO:0000313" key="2">
    <source>
        <dbReference type="Proteomes" id="UP000297739"/>
    </source>
</evidence>
<evidence type="ECO:0008006" key="3">
    <source>
        <dbReference type="Google" id="ProtNLM"/>
    </source>
</evidence>
<dbReference type="RefSeq" id="WP_135496218.1">
    <property type="nucleotide sequence ID" value="NZ_SRLD01000003.1"/>
</dbReference>
<gene>
    <name evidence="1" type="ORF">E5J99_02925</name>
</gene>
<dbReference type="AlphaFoldDB" id="A0A4Z0PPX0"/>
<comment type="caution">
    <text evidence="1">The sequence shown here is derived from an EMBL/GenBank/DDBJ whole genome shotgun (WGS) entry which is preliminary data.</text>
</comment>
<dbReference type="EMBL" id="SRLD01000003">
    <property type="protein sequence ID" value="TGE19730.1"/>
    <property type="molecule type" value="Genomic_DNA"/>
</dbReference>